<gene>
    <name evidence="2" type="ORF">UY61_C0057G0002</name>
</gene>
<organism evidence="2 3">
    <name type="scientific">Candidatus Adlerbacteria bacterium GW2011_GWC1_50_9</name>
    <dbReference type="NCBI Taxonomy" id="1618608"/>
    <lineage>
        <taxon>Bacteria</taxon>
        <taxon>Candidatus Adleribacteriota</taxon>
    </lineage>
</organism>
<keyword evidence="1" id="KW-1133">Transmembrane helix</keyword>
<dbReference type="AlphaFoldDB" id="A0A0G1WLD5"/>
<evidence type="ECO:0000313" key="3">
    <source>
        <dbReference type="Proteomes" id="UP000034201"/>
    </source>
</evidence>
<dbReference type="EMBL" id="LCQQ01000057">
    <property type="protein sequence ID" value="KKW19425.1"/>
    <property type="molecule type" value="Genomic_DNA"/>
</dbReference>
<accession>A0A0G1WLD5</accession>
<feature type="transmembrane region" description="Helical" evidence="1">
    <location>
        <begin position="33"/>
        <end position="56"/>
    </location>
</feature>
<keyword evidence="1" id="KW-0472">Membrane</keyword>
<proteinExistence type="predicted"/>
<feature type="transmembrane region" description="Helical" evidence="1">
    <location>
        <begin position="6"/>
        <end position="26"/>
    </location>
</feature>
<feature type="transmembrane region" description="Helical" evidence="1">
    <location>
        <begin position="101"/>
        <end position="118"/>
    </location>
</feature>
<name>A0A0G1WLD5_9BACT</name>
<keyword evidence="1" id="KW-0812">Transmembrane</keyword>
<dbReference type="Proteomes" id="UP000034201">
    <property type="component" value="Unassembled WGS sequence"/>
</dbReference>
<reference evidence="2 3" key="1">
    <citation type="journal article" date="2015" name="Nature">
        <title>rRNA introns, odd ribosomes, and small enigmatic genomes across a large radiation of phyla.</title>
        <authorList>
            <person name="Brown C.T."/>
            <person name="Hug L.A."/>
            <person name="Thomas B.C."/>
            <person name="Sharon I."/>
            <person name="Castelle C.J."/>
            <person name="Singh A."/>
            <person name="Wilkins M.J."/>
            <person name="Williams K.H."/>
            <person name="Banfield J.F."/>
        </authorList>
    </citation>
    <scope>NUCLEOTIDE SEQUENCE [LARGE SCALE GENOMIC DNA]</scope>
</reference>
<evidence type="ECO:0000313" key="2">
    <source>
        <dbReference type="EMBL" id="KKW19425.1"/>
    </source>
</evidence>
<comment type="caution">
    <text evidence="2">The sequence shown here is derived from an EMBL/GenBank/DDBJ whole genome shotgun (WGS) entry which is preliminary data.</text>
</comment>
<evidence type="ECO:0000256" key="1">
    <source>
        <dbReference type="SAM" id="Phobius"/>
    </source>
</evidence>
<sequence>MVKFFLVALSVLVIMYGFVLLVIGVVGSKSGVVAALIMAVVWFALGGIAALATYLVPFLQEEKRKSFEASKERIRKSCIKMGHDPSGLMDRLTMSYEYQDIVLSGPFGLLSVLLRVLFGKSGR</sequence>
<protein>
    <submittedName>
        <fullName evidence="2">Uncharacterized protein</fullName>
    </submittedName>
</protein>